<keyword evidence="6" id="KW-1185">Reference proteome</keyword>
<accession>A0A1X2ILY0</accession>
<dbReference type="GO" id="GO:0005938">
    <property type="term" value="C:cell cortex"/>
    <property type="evidence" value="ECO:0007669"/>
    <property type="project" value="UniProtKB-ARBA"/>
</dbReference>
<feature type="compositionally biased region" description="Low complexity" evidence="2">
    <location>
        <begin position="1312"/>
        <end position="1329"/>
    </location>
</feature>
<dbReference type="Proteomes" id="UP000193560">
    <property type="component" value="Unassembled WGS sequence"/>
</dbReference>
<dbReference type="Pfam" id="PF06371">
    <property type="entry name" value="Drf_GBD"/>
    <property type="match status" value="1"/>
</dbReference>
<dbReference type="OrthoDB" id="1104827at2759"/>
<dbReference type="Gene3D" id="1.20.58.2220">
    <property type="entry name" value="Formin, FH2 domain"/>
    <property type="match status" value="1"/>
</dbReference>
<dbReference type="GO" id="GO:0015629">
    <property type="term" value="C:actin cytoskeleton"/>
    <property type="evidence" value="ECO:0007669"/>
    <property type="project" value="UniProtKB-ARBA"/>
</dbReference>
<dbReference type="InterPro" id="IPR015425">
    <property type="entry name" value="FH2_Formin"/>
</dbReference>
<dbReference type="Pfam" id="PF06367">
    <property type="entry name" value="Drf_FH3"/>
    <property type="match status" value="1"/>
</dbReference>
<dbReference type="Gene3D" id="6.10.30.50">
    <property type="match status" value="1"/>
</dbReference>
<evidence type="ECO:0000313" key="5">
    <source>
        <dbReference type="EMBL" id="ORZ18777.1"/>
    </source>
</evidence>
<evidence type="ECO:0000256" key="1">
    <source>
        <dbReference type="ARBA" id="ARBA00037935"/>
    </source>
</evidence>
<dbReference type="SUPFAM" id="SSF101447">
    <property type="entry name" value="Formin homology 2 domain (FH2 domain)"/>
    <property type="match status" value="1"/>
</dbReference>
<dbReference type="InterPro" id="IPR042201">
    <property type="entry name" value="FH2_Formin_sf"/>
</dbReference>
<feature type="region of interest" description="Disordered" evidence="2">
    <location>
        <begin position="1"/>
        <end position="40"/>
    </location>
</feature>
<feature type="compositionally biased region" description="Polar residues" evidence="2">
    <location>
        <begin position="721"/>
        <end position="733"/>
    </location>
</feature>
<dbReference type="Gene3D" id="1.20.58.630">
    <property type="match status" value="1"/>
</dbReference>
<dbReference type="GO" id="GO:0043332">
    <property type="term" value="C:mating projection tip"/>
    <property type="evidence" value="ECO:0007669"/>
    <property type="project" value="TreeGrafter"/>
</dbReference>
<comment type="similarity">
    <text evidence="1">Belongs to the formin homology family. BNI1 subfamily.</text>
</comment>
<proteinExistence type="inferred from homology"/>
<dbReference type="SMART" id="SM01140">
    <property type="entry name" value="Drf_GBD"/>
    <property type="match status" value="1"/>
</dbReference>
<dbReference type="InterPro" id="IPR014768">
    <property type="entry name" value="GBD/FH3_dom"/>
</dbReference>
<dbReference type="InterPro" id="IPR016024">
    <property type="entry name" value="ARM-type_fold"/>
</dbReference>
<feature type="region of interest" description="Disordered" evidence="2">
    <location>
        <begin position="673"/>
        <end position="881"/>
    </location>
</feature>
<feature type="compositionally biased region" description="Pro residues" evidence="2">
    <location>
        <begin position="749"/>
        <end position="878"/>
    </location>
</feature>
<dbReference type="InterPro" id="IPR010472">
    <property type="entry name" value="FH3_dom"/>
</dbReference>
<feature type="region of interest" description="Disordered" evidence="2">
    <location>
        <begin position="602"/>
        <end position="622"/>
    </location>
</feature>
<dbReference type="InterPro" id="IPR051661">
    <property type="entry name" value="Actin_filament_regulator"/>
</dbReference>
<feature type="compositionally biased region" description="Basic and acidic residues" evidence="2">
    <location>
        <begin position="1359"/>
        <end position="1377"/>
    </location>
</feature>
<feature type="compositionally biased region" description="Basic and acidic residues" evidence="2">
    <location>
        <begin position="1279"/>
        <end position="1301"/>
    </location>
</feature>
<evidence type="ECO:0000256" key="2">
    <source>
        <dbReference type="SAM" id="MobiDB-lite"/>
    </source>
</evidence>
<dbReference type="GO" id="GO:0031267">
    <property type="term" value="F:small GTPase binding"/>
    <property type="evidence" value="ECO:0007669"/>
    <property type="project" value="InterPro"/>
</dbReference>
<dbReference type="STRING" id="90262.A0A1X2ILY0"/>
<feature type="domain" description="FH2" evidence="4">
    <location>
        <begin position="883"/>
        <end position="1298"/>
    </location>
</feature>
<feature type="compositionally biased region" description="Low complexity" evidence="2">
    <location>
        <begin position="676"/>
        <end position="692"/>
    </location>
</feature>
<dbReference type="GO" id="GO:1903475">
    <property type="term" value="P:mitotic actomyosin contractile ring assembly"/>
    <property type="evidence" value="ECO:0007669"/>
    <property type="project" value="TreeGrafter"/>
</dbReference>
<dbReference type="GO" id="GO:0032153">
    <property type="term" value="C:cell division site"/>
    <property type="evidence" value="ECO:0007669"/>
    <property type="project" value="TreeGrafter"/>
</dbReference>
<dbReference type="EMBL" id="MCGE01000008">
    <property type="protein sequence ID" value="ORZ18777.1"/>
    <property type="molecule type" value="Genomic_DNA"/>
</dbReference>
<dbReference type="PANTHER" id="PTHR47102:SF2">
    <property type="entry name" value="PROTEIN BNI1"/>
    <property type="match status" value="1"/>
</dbReference>
<dbReference type="Pfam" id="PF02181">
    <property type="entry name" value="FH2"/>
    <property type="match status" value="1"/>
</dbReference>
<dbReference type="PROSITE" id="PS51232">
    <property type="entry name" value="GBD_FH3"/>
    <property type="match status" value="1"/>
</dbReference>
<dbReference type="InterPro" id="IPR011989">
    <property type="entry name" value="ARM-like"/>
</dbReference>
<name>A0A1X2ILY0_9FUNG</name>
<reference evidence="5 6" key="1">
    <citation type="submission" date="2016-07" db="EMBL/GenBank/DDBJ databases">
        <title>Pervasive Adenine N6-methylation of Active Genes in Fungi.</title>
        <authorList>
            <consortium name="DOE Joint Genome Institute"/>
            <person name="Mondo S.J."/>
            <person name="Dannebaum R.O."/>
            <person name="Kuo R.C."/>
            <person name="Labutti K."/>
            <person name="Haridas S."/>
            <person name="Kuo A."/>
            <person name="Salamov A."/>
            <person name="Ahrendt S.R."/>
            <person name="Lipzen A."/>
            <person name="Sullivan W."/>
            <person name="Andreopoulos W.B."/>
            <person name="Clum A."/>
            <person name="Lindquist E."/>
            <person name="Daum C."/>
            <person name="Ramamoorthy G.K."/>
            <person name="Gryganskyi A."/>
            <person name="Culley D."/>
            <person name="Magnuson J.K."/>
            <person name="James T.Y."/>
            <person name="O'Malley M.A."/>
            <person name="Stajich J.E."/>
            <person name="Spatafora J.W."/>
            <person name="Visel A."/>
            <person name="Grigoriev I.V."/>
        </authorList>
    </citation>
    <scope>NUCLEOTIDE SEQUENCE [LARGE SCALE GENOMIC DNA]</scope>
    <source>
        <strain evidence="5 6">NRRL 1336</strain>
    </source>
</reference>
<feature type="compositionally biased region" description="Low complexity" evidence="2">
    <location>
        <begin position="177"/>
        <end position="197"/>
    </location>
</feature>
<feature type="region of interest" description="Disordered" evidence="2">
    <location>
        <begin position="1279"/>
        <end position="1329"/>
    </location>
</feature>
<feature type="domain" description="GBD/FH3" evidence="3">
    <location>
        <begin position="57"/>
        <end position="544"/>
    </location>
</feature>
<dbReference type="GO" id="GO:0051016">
    <property type="term" value="P:barbed-end actin filament capping"/>
    <property type="evidence" value="ECO:0007669"/>
    <property type="project" value="TreeGrafter"/>
</dbReference>
<protein>
    <submittedName>
        <fullName evidence="5">Formin homology 2 domain-domain-containing protein</fullName>
    </submittedName>
</protein>
<evidence type="ECO:0000313" key="6">
    <source>
        <dbReference type="Proteomes" id="UP000193560"/>
    </source>
</evidence>
<feature type="region of interest" description="Disordered" evidence="2">
    <location>
        <begin position="145"/>
        <end position="206"/>
    </location>
</feature>
<dbReference type="SUPFAM" id="SSF48371">
    <property type="entry name" value="ARM repeat"/>
    <property type="match status" value="1"/>
</dbReference>
<dbReference type="SMART" id="SM01139">
    <property type="entry name" value="Drf_FH3"/>
    <property type="match status" value="1"/>
</dbReference>
<evidence type="ECO:0000259" key="3">
    <source>
        <dbReference type="PROSITE" id="PS51232"/>
    </source>
</evidence>
<organism evidence="5 6">
    <name type="scientific">Absidia repens</name>
    <dbReference type="NCBI Taxonomy" id="90262"/>
    <lineage>
        <taxon>Eukaryota</taxon>
        <taxon>Fungi</taxon>
        <taxon>Fungi incertae sedis</taxon>
        <taxon>Mucoromycota</taxon>
        <taxon>Mucoromycotina</taxon>
        <taxon>Mucoromycetes</taxon>
        <taxon>Mucorales</taxon>
        <taxon>Cunninghamellaceae</taxon>
        <taxon>Absidia</taxon>
    </lineage>
</organism>
<sequence length="1405" mass="155494">MSDFFGSLGRRKQKRSTSPPADSSHRQSFSSSHRQSIDGRRSIMSNRSAGDQVPVAENLPSPEQINELFEQMLARRGIRDEQVRESMLAWDPTKKWLMINQDRQAEILASGTSSSGAGGADDPPPLINILAEKAGEMWTATVDAGSRAVEKHSQRQTIYHHHHHQSSRPLSGEVVPGASLSSSSAGSSAATATATGANPLDPNALSSDRNTPEYYIRKFMEADLRAVTPAIASHLEVSLRTRPIDWIIKFINLKGFHVLINGLSFVNHKPDRKDRYLDLEIEIIKCIKVMLNTRWGIREAIAHPTYTHTLVFSLVCPHWQTRKITCDMLFFLCHCEVPVGHGHVLKGFELLQQHRESLGIFDLWLKDLEQTVDGRGRMGSLVGAADDLKRLGVYNAPDSHLMEYALSNMMLVNVLTNVPSEVTERVYLRNMLNASGMARILPKLEALDYHLLTVQINAYKNAAENDLEEAFGDELSMYSEISQPNELFELIMDNLADAPQAVEFLVATFKSMLLIKGEPDQKTHYHHMISELVHQIVMDRRSSVGTEAFSSAYGVSVGNLIQKFGELDRLRQLEEEEAENRERLLRMGAENKELRMELEYMRSQRGSGANTPLMKESEPPRRSLNLKMENASLRALLRTSKATIAMLQQELKDKDSTDGKSPGLVLGEQWKLTAGPQKQKQSPNQNQTQNSTFNIGAGGFFIPGMEPGQGQNAAHDDKEPVTSTEGQEQSAVAPSTPVPGESQGINADIPPPPPPPPVHGDTIPPPPPPPGSSDGIPPPPPPPPPPGGAGIPPPPPPPPPPGGAGIPPPPPPPPPPGGAGIPPPPPPPPPPGGPGIPPPPPPPGGPGIPPPPPPPGGPGIPPPPPPPGGGPIAPPVPLGPLRKELRHYPEVKLKNLQWQKLDARNVEKTVWVAKTVDEDALEDAMDENGVFVKIQDLFPAKVNTFFERRLAKKTEEKKDAVRFLGKEKGRSISIAVLPKISKYSSLEEAKQHIMAVDDALCTDTFLSNLITYVPDKQDDLKVMEKYLKATPEECEELAEPDHFTVVMMKMYRYEARIQFMLFRAQFWERYDQLTKNMTVVLDISDSLRNSSSFKELLCVILLLGNYMNASSLQGGAFGMRISSINKLVDTRASNVSTLTLLHVLTGIVRRHFPHVLQFIEDLKEAPQAARVMASVNDMVQQYTEMRQSLKHLALELGTNWQPEDVKLEEGDRFLQVMNEHYEAASNRFEDLETLYINMDAKWKDVMVFYGENPKVMRPDDFFNTISQFVTSWKDASIAEEKHSQKVERDEKRKQDELERKERQLKKKKEAELAAASSSPSSSPSPSAQRITAVDISEGATTGTDADRNMMDDLLAKLRVGDVEVRTTRQKRSNDKHSPRPNIRPVEDGDDALSAEALLKSLQTAE</sequence>
<dbReference type="PROSITE" id="PS51444">
    <property type="entry name" value="FH2"/>
    <property type="match status" value="1"/>
</dbReference>
<feature type="region of interest" description="Disordered" evidence="2">
    <location>
        <begin position="1359"/>
        <end position="1391"/>
    </location>
</feature>
<dbReference type="GO" id="GO:0051017">
    <property type="term" value="P:actin filament bundle assembly"/>
    <property type="evidence" value="ECO:0007669"/>
    <property type="project" value="TreeGrafter"/>
</dbReference>
<dbReference type="PANTHER" id="PTHR47102">
    <property type="entry name" value="PROTEIN BNI1"/>
    <property type="match status" value="1"/>
</dbReference>
<gene>
    <name evidence="5" type="ORF">BCR42DRAFT_349376</name>
</gene>
<comment type="caution">
    <text evidence="5">The sequence shown here is derived from an EMBL/GenBank/DDBJ whole genome shotgun (WGS) entry which is preliminary data.</text>
</comment>
<dbReference type="SMART" id="SM00498">
    <property type="entry name" value="FH2"/>
    <property type="match status" value="1"/>
</dbReference>
<evidence type="ECO:0000259" key="4">
    <source>
        <dbReference type="PROSITE" id="PS51444"/>
    </source>
</evidence>
<dbReference type="Gene3D" id="1.25.10.10">
    <property type="entry name" value="Leucine-rich Repeat Variant"/>
    <property type="match status" value="1"/>
</dbReference>
<dbReference type="InterPro" id="IPR010473">
    <property type="entry name" value="GTPase-bd"/>
</dbReference>
<dbReference type="GO" id="GO:0003779">
    <property type="term" value="F:actin binding"/>
    <property type="evidence" value="ECO:0007669"/>
    <property type="project" value="InterPro"/>
</dbReference>
<dbReference type="Gene3D" id="1.10.238.150">
    <property type="entry name" value="Formin, FH3 diaphanous domain"/>
    <property type="match status" value="1"/>
</dbReference>